<dbReference type="Gene3D" id="2.60.40.10">
    <property type="entry name" value="Immunoglobulins"/>
    <property type="match status" value="2"/>
</dbReference>
<dbReference type="SMART" id="SM00060">
    <property type="entry name" value="FN3"/>
    <property type="match status" value="2"/>
</dbReference>
<evidence type="ECO:0000256" key="4">
    <source>
        <dbReference type="SAM" id="MobiDB-lite"/>
    </source>
</evidence>
<dbReference type="Gene3D" id="2.60.40.290">
    <property type="match status" value="1"/>
</dbReference>
<feature type="signal peptide" evidence="5">
    <location>
        <begin position="1"/>
        <end position="23"/>
    </location>
</feature>
<evidence type="ECO:0000313" key="9">
    <source>
        <dbReference type="Proteomes" id="UP001151002"/>
    </source>
</evidence>
<dbReference type="Pfam" id="PF00041">
    <property type="entry name" value="fn3"/>
    <property type="match status" value="1"/>
</dbReference>
<dbReference type="PROSITE" id="PS50853">
    <property type="entry name" value="FN3"/>
    <property type="match status" value="2"/>
</dbReference>
<dbReference type="InterPro" id="IPR013783">
    <property type="entry name" value="Ig-like_fold"/>
</dbReference>
<feature type="region of interest" description="Disordered" evidence="4">
    <location>
        <begin position="33"/>
        <end position="58"/>
    </location>
</feature>
<name>A0ABT4B3Y1_9ACTN</name>
<dbReference type="InterPro" id="IPR012291">
    <property type="entry name" value="CBM2_carb-bd_dom_sf"/>
</dbReference>
<feature type="chain" id="PRO_5045406905" evidence="5">
    <location>
        <begin position="24"/>
        <end position="360"/>
    </location>
</feature>
<dbReference type="EMBL" id="JAPNTZ010000008">
    <property type="protein sequence ID" value="MCY1141197.1"/>
    <property type="molecule type" value="Genomic_DNA"/>
</dbReference>
<dbReference type="SUPFAM" id="SSF49265">
    <property type="entry name" value="Fibronectin type III"/>
    <property type="match status" value="1"/>
</dbReference>
<reference evidence="8" key="1">
    <citation type="submission" date="2022-11" db="EMBL/GenBank/DDBJ databases">
        <authorList>
            <person name="Somphong A."/>
            <person name="Phongsopitanun W."/>
        </authorList>
    </citation>
    <scope>NUCLEOTIDE SEQUENCE</scope>
    <source>
        <strain evidence="8">Pm04-4</strain>
    </source>
</reference>
<feature type="domain" description="CBM2" evidence="7">
    <location>
        <begin position="250"/>
        <end position="360"/>
    </location>
</feature>
<dbReference type="Pfam" id="PF00553">
    <property type="entry name" value="CBM_2"/>
    <property type="match status" value="1"/>
</dbReference>
<proteinExistence type="predicted"/>
<evidence type="ECO:0000256" key="2">
    <source>
        <dbReference type="ARBA" id="ARBA00023295"/>
    </source>
</evidence>
<evidence type="ECO:0000259" key="6">
    <source>
        <dbReference type="PROSITE" id="PS50853"/>
    </source>
</evidence>
<keyword evidence="1" id="KW-0119">Carbohydrate metabolism</keyword>
<evidence type="ECO:0000256" key="1">
    <source>
        <dbReference type="ARBA" id="ARBA00023277"/>
    </source>
</evidence>
<dbReference type="InterPro" id="IPR003961">
    <property type="entry name" value="FN3_dom"/>
</dbReference>
<keyword evidence="9" id="KW-1185">Reference proteome</keyword>
<evidence type="ECO:0000313" key="8">
    <source>
        <dbReference type="EMBL" id="MCY1141197.1"/>
    </source>
</evidence>
<keyword evidence="2" id="KW-0378">Hydrolase</keyword>
<protein>
    <submittedName>
        <fullName evidence="8">Cellulose binding domain-containing protein</fullName>
    </submittedName>
</protein>
<comment type="caution">
    <text evidence="8">The sequence shown here is derived from an EMBL/GenBank/DDBJ whole genome shotgun (WGS) entry which is preliminary data.</text>
</comment>
<feature type="domain" description="Fibronectin type-III" evidence="6">
    <location>
        <begin position="53"/>
        <end position="146"/>
    </location>
</feature>
<dbReference type="InterPro" id="IPR036116">
    <property type="entry name" value="FN3_sf"/>
</dbReference>
<dbReference type="SUPFAM" id="SSF49384">
    <property type="entry name" value="Carbohydrate-binding domain"/>
    <property type="match status" value="1"/>
</dbReference>
<evidence type="ECO:0000259" key="7">
    <source>
        <dbReference type="PROSITE" id="PS51173"/>
    </source>
</evidence>
<dbReference type="RefSeq" id="WP_267565564.1">
    <property type="nucleotide sequence ID" value="NZ_JAPNTZ010000008.1"/>
</dbReference>
<dbReference type="CDD" id="cd00063">
    <property type="entry name" value="FN3"/>
    <property type="match status" value="1"/>
</dbReference>
<keyword evidence="3" id="KW-0624">Polysaccharide degradation</keyword>
<keyword evidence="5" id="KW-0732">Signal</keyword>
<dbReference type="InterPro" id="IPR008965">
    <property type="entry name" value="CBM2/CBM3_carb-bd_dom_sf"/>
</dbReference>
<dbReference type="Proteomes" id="UP001151002">
    <property type="component" value="Unassembled WGS sequence"/>
</dbReference>
<organism evidence="8 9">
    <name type="scientific">Paractinoplanes pyxinae</name>
    <dbReference type="NCBI Taxonomy" id="2997416"/>
    <lineage>
        <taxon>Bacteria</taxon>
        <taxon>Bacillati</taxon>
        <taxon>Actinomycetota</taxon>
        <taxon>Actinomycetes</taxon>
        <taxon>Micromonosporales</taxon>
        <taxon>Micromonosporaceae</taxon>
        <taxon>Paractinoplanes</taxon>
    </lineage>
</organism>
<dbReference type="PROSITE" id="PS51173">
    <property type="entry name" value="CBM2"/>
    <property type="match status" value="1"/>
</dbReference>
<dbReference type="SMART" id="SM00637">
    <property type="entry name" value="CBD_II"/>
    <property type="match status" value="1"/>
</dbReference>
<sequence length="360" mass="36826">MGTSIRALLAITFAAAAVSAALAGPAAGANPLAVPPSTPAPPPPPTTGRPPSPPTDFTVSGVTPTSVTLSWTASDPGSSPVDSYAVNYTQAFNDIYWSQQVGNVTTVTITSNIRPINQYTFWVLARGTDGRISTSPPAVTAMTPAGTTGDTSPPTAPTDLRLTGTTPDGSALAWNPAADDTGVTGYNVYFFDGWYSSTLVGTTAATTFVAPPGSNGTGLSAYYVRAKDAAGNLSIASNTVRPGTTPTPTTPPPARTCRVAYDITSEWPGGFVAELTITNTAPTALDGWTLTFPTAGDQRVASAWNATFTQTATDVTLTAARWNTRIPTGASVTAGLLGRWTTSNAAPPSFTLNGEPCGIS</sequence>
<gene>
    <name evidence="8" type="ORF">OWR29_24625</name>
</gene>
<feature type="domain" description="Fibronectin type-III" evidence="6">
    <location>
        <begin position="156"/>
        <end position="248"/>
    </location>
</feature>
<evidence type="ECO:0000256" key="5">
    <source>
        <dbReference type="SAM" id="SignalP"/>
    </source>
</evidence>
<dbReference type="InterPro" id="IPR001919">
    <property type="entry name" value="CBD2"/>
</dbReference>
<evidence type="ECO:0000256" key="3">
    <source>
        <dbReference type="ARBA" id="ARBA00023326"/>
    </source>
</evidence>
<accession>A0ABT4B3Y1</accession>
<feature type="compositionally biased region" description="Pro residues" evidence="4">
    <location>
        <begin position="33"/>
        <end position="54"/>
    </location>
</feature>
<keyword evidence="2" id="KW-0326">Glycosidase</keyword>